<evidence type="ECO:0000313" key="2">
    <source>
        <dbReference type="EMBL" id="KAG0270531.1"/>
    </source>
</evidence>
<dbReference type="AlphaFoldDB" id="A0AAD4D6M2"/>
<feature type="chain" id="PRO_5042256747" evidence="1">
    <location>
        <begin position="30"/>
        <end position="76"/>
    </location>
</feature>
<sequence>MVYTKTFRPLFFVVIAAVSALLASTSVQAAPTALDGLRCTVCDEWPVCQPGQCGWGHYCEVNQCTCQAECHYGDIP</sequence>
<accession>A0AAD4D6M2</accession>
<reference evidence="2" key="1">
    <citation type="journal article" date="2020" name="Fungal Divers.">
        <title>Resolving the Mortierellaceae phylogeny through synthesis of multi-gene phylogenetics and phylogenomics.</title>
        <authorList>
            <person name="Vandepol N."/>
            <person name="Liber J."/>
            <person name="Desiro A."/>
            <person name="Na H."/>
            <person name="Kennedy M."/>
            <person name="Barry K."/>
            <person name="Grigoriev I.V."/>
            <person name="Miller A.N."/>
            <person name="O'Donnell K."/>
            <person name="Stajich J.E."/>
            <person name="Bonito G."/>
        </authorList>
    </citation>
    <scope>NUCLEOTIDE SEQUENCE</scope>
    <source>
        <strain evidence="2">NRRL 28262</strain>
    </source>
</reference>
<name>A0AAD4D6M2_9FUNG</name>
<proteinExistence type="predicted"/>
<organism evidence="2 3">
    <name type="scientific">Linnemannia exigua</name>
    <dbReference type="NCBI Taxonomy" id="604196"/>
    <lineage>
        <taxon>Eukaryota</taxon>
        <taxon>Fungi</taxon>
        <taxon>Fungi incertae sedis</taxon>
        <taxon>Mucoromycota</taxon>
        <taxon>Mortierellomycotina</taxon>
        <taxon>Mortierellomycetes</taxon>
        <taxon>Mortierellales</taxon>
        <taxon>Mortierellaceae</taxon>
        <taxon>Linnemannia</taxon>
    </lineage>
</organism>
<dbReference type="Proteomes" id="UP001194580">
    <property type="component" value="Unassembled WGS sequence"/>
</dbReference>
<feature type="signal peptide" evidence="1">
    <location>
        <begin position="1"/>
        <end position="29"/>
    </location>
</feature>
<evidence type="ECO:0000313" key="3">
    <source>
        <dbReference type="Proteomes" id="UP001194580"/>
    </source>
</evidence>
<keyword evidence="3" id="KW-1185">Reference proteome</keyword>
<dbReference type="EMBL" id="JAAAIL010001338">
    <property type="protein sequence ID" value="KAG0270531.1"/>
    <property type="molecule type" value="Genomic_DNA"/>
</dbReference>
<keyword evidence="1" id="KW-0732">Signal</keyword>
<gene>
    <name evidence="2" type="ORF">BGZ95_001648</name>
</gene>
<evidence type="ECO:0000256" key="1">
    <source>
        <dbReference type="SAM" id="SignalP"/>
    </source>
</evidence>
<comment type="caution">
    <text evidence="2">The sequence shown here is derived from an EMBL/GenBank/DDBJ whole genome shotgun (WGS) entry which is preliminary data.</text>
</comment>
<protein>
    <submittedName>
        <fullName evidence="2">Uncharacterized protein</fullName>
    </submittedName>
</protein>